<dbReference type="GO" id="GO:0009536">
    <property type="term" value="C:plastid"/>
    <property type="evidence" value="ECO:0007669"/>
    <property type="project" value="UniProtKB-SubCell"/>
</dbReference>
<keyword evidence="4" id="KW-0934">Plastid</keyword>
<evidence type="ECO:0000256" key="2">
    <source>
        <dbReference type="ARBA" id="ARBA00010985"/>
    </source>
</evidence>
<organism evidence="6">
    <name type="scientific">Araucaria cunninghamii</name>
    <name type="common">Hoop pine</name>
    <name type="synonym">Moreton Bay pine</name>
    <dbReference type="NCBI Taxonomy" id="56994"/>
    <lineage>
        <taxon>Eukaryota</taxon>
        <taxon>Viridiplantae</taxon>
        <taxon>Streptophyta</taxon>
        <taxon>Embryophyta</taxon>
        <taxon>Tracheophyta</taxon>
        <taxon>Spermatophyta</taxon>
        <taxon>Pinopsida</taxon>
        <taxon>Pinidae</taxon>
        <taxon>Conifers II</taxon>
        <taxon>Araucariales</taxon>
        <taxon>Araucariaceae</taxon>
        <taxon>Araucaria</taxon>
    </lineage>
</organism>
<dbReference type="PANTHER" id="PTHR36049:SF3">
    <property type="match status" value="1"/>
</dbReference>
<dbReference type="InterPro" id="IPR008470">
    <property type="entry name" value="Uncharacterised_Ycf33"/>
</dbReference>
<feature type="transmembrane region" description="Helical" evidence="5">
    <location>
        <begin position="133"/>
        <end position="149"/>
    </location>
</feature>
<keyword evidence="5" id="KW-0472">Membrane</keyword>
<dbReference type="PANTHER" id="PTHR36049">
    <property type="entry name" value="TRANSMEMBRANE PROTEIN"/>
    <property type="match status" value="1"/>
</dbReference>
<name>A0A0D6QYB3_ARACU</name>
<evidence type="ECO:0000313" key="6">
    <source>
        <dbReference type="EMBL" id="JAG95539.1"/>
    </source>
</evidence>
<feature type="transmembrane region" description="Helical" evidence="5">
    <location>
        <begin position="92"/>
        <end position="109"/>
    </location>
</feature>
<evidence type="ECO:0000256" key="1">
    <source>
        <dbReference type="ARBA" id="ARBA00004474"/>
    </source>
</evidence>
<keyword evidence="5" id="KW-1133">Transmembrane helix</keyword>
<sequence>MSSTVVPFWPLRQAPSPLLHTSPLRRWAVQFPRPQRHPHPFSKSSIRKGERESCSTLRSSTPMLRIPHVSREGGEISKEIRKEKEKGDGDKLWVGMIVIGFTVWLMLGSDERALAFGPEGPLVEEFWENMRRYTLYFFTVGTGALYTVLKPIYDLLKNPVSAVLVIVIISGSFYLLYLTLSAMIGLSEFSYEYAS</sequence>
<evidence type="ECO:0000256" key="4">
    <source>
        <dbReference type="ARBA" id="ARBA00022640"/>
    </source>
</evidence>
<evidence type="ECO:0000256" key="5">
    <source>
        <dbReference type="SAM" id="Phobius"/>
    </source>
</evidence>
<comment type="similarity">
    <text evidence="2">Belongs to the ycf33 family.</text>
</comment>
<proteinExistence type="inferred from homology"/>
<dbReference type="AlphaFoldDB" id="A0A0D6QYB3"/>
<dbReference type="EMBL" id="GCKF01040232">
    <property type="protein sequence ID" value="JAG95539.1"/>
    <property type="molecule type" value="Transcribed_RNA"/>
</dbReference>
<accession>A0A0D6QYB3</accession>
<evidence type="ECO:0000256" key="3">
    <source>
        <dbReference type="ARBA" id="ARBA00021584"/>
    </source>
</evidence>
<protein>
    <recommendedName>
        <fullName evidence="3">Uncharacterized protein ycf33</fullName>
    </recommendedName>
</protein>
<reference evidence="6" key="1">
    <citation type="submission" date="2015-03" db="EMBL/GenBank/DDBJ databases">
        <title>A transcriptome of Araucaria cunninghamii, an australian fine timber species.</title>
        <authorList>
            <person name="Jing Yi C.J.Y."/>
            <person name="Yin San L.Y.S."/>
            <person name="Abdul Karim S.S."/>
            <person name="Wan Azmi N.N."/>
            <person name="Hercus R.R."/>
            <person name="Croft L.L."/>
        </authorList>
    </citation>
    <scope>NUCLEOTIDE SEQUENCE</scope>
    <source>
        <strain evidence="6">MI0301</strain>
        <tissue evidence="6">Leaf</tissue>
    </source>
</reference>
<keyword evidence="5" id="KW-0812">Transmembrane</keyword>
<comment type="subcellular location">
    <subcellularLocation>
        <location evidence="1">Plastid</location>
    </subcellularLocation>
</comment>
<feature type="transmembrane region" description="Helical" evidence="5">
    <location>
        <begin position="161"/>
        <end position="186"/>
    </location>
</feature>
<dbReference type="Pfam" id="PF05421">
    <property type="entry name" value="DUF751"/>
    <property type="match status" value="1"/>
</dbReference>